<dbReference type="AlphaFoldDB" id="A0A5N5HTX0"/>
<name>A0A5N5HTX0_9ROSA</name>
<reference evidence="8" key="2">
    <citation type="submission" date="2019-10" db="EMBL/GenBank/DDBJ databases">
        <title>A de novo genome assembly of a pear dwarfing rootstock.</title>
        <authorList>
            <person name="Wang F."/>
            <person name="Wang J."/>
            <person name="Li S."/>
            <person name="Zhang Y."/>
            <person name="Fang M."/>
            <person name="Ma L."/>
            <person name="Zhao Y."/>
            <person name="Jiang S."/>
        </authorList>
    </citation>
    <scope>NUCLEOTIDE SEQUENCE [LARGE SCALE GENOMIC DNA]</scope>
</reference>
<dbReference type="GO" id="GO:0004674">
    <property type="term" value="F:protein serine/threonine kinase activity"/>
    <property type="evidence" value="ECO:0007669"/>
    <property type="project" value="UniProtKB-KW"/>
</dbReference>
<evidence type="ECO:0000256" key="1">
    <source>
        <dbReference type="ARBA" id="ARBA00005354"/>
    </source>
</evidence>
<keyword evidence="8" id="KW-1185">Reference proteome</keyword>
<evidence type="ECO:0000256" key="6">
    <source>
        <dbReference type="ARBA" id="ARBA00022840"/>
    </source>
</evidence>
<comment type="similarity">
    <text evidence="1">Belongs to the protein kinase superfamily. CAMK Ser/Thr protein kinase family. CaMK subfamily.</text>
</comment>
<keyword evidence="6" id="KW-0067">ATP-binding</keyword>
<dbReference type="InterPro" id="IPR011009">
    <property type="entry name" value="Kinase-like_dom_sf"/>
</dbReference>
<dbReference type="EMBL" id="SMOL01000143">
    <property type="protein sequence ID" value="KAB2631325.1"/>
    <property type="molecule type" value="Genomic_DNA"/>
</dbReference>
<dbReference type="PANTHER" id="PTHR24349">
    <property type="entry name" value="SERINE/THREONINE-PROTEIN KINASE"/>
    <property type="match status" value="1"/>
</dbReference>
<reference evidence="7 8" key="3">
    <citation type="submission" date="2019-11" db="EMBL/GenBank/DDBJ databases">
        <title>A de novo genome assembly of a pear dwarfing rootstock.</title>
        <authorList>
            <person name="Wang F."/>
            <person name="Wang J."/>
            <person name="Li S."/>
            <person name="Zhang Y."/>
            <person name="Fang M."/>
            <person name="Ma L."/>
            <person name="Zhao Y."/>
            <person name="Jiang S."/>
        </authorList>
    </citation>
    <scope>NUCLEOTIDE SEQUENCE [LARGE SCALE GENOMIC DNA]</scope>
    <source>
        <strain evidence="7">S2</strain>
        <tissue evidence="7">Leaf</tissue>
    </source>
</reference>
<evidence type="ECO:0000313" key="7">
    <source>
        <dbReference type="EMBL" id="KAB2631325.1"/>
    </source>
</evidence>
<dbReference type="InterPro" id="IPR050205">
    <property type="entry name" value="CDPK_Ser/Thr_kinases"/>
</dbReference>
<reference evidence="7 8" key="1">
    <citation type="submission" date="2019-09" db="EMBL/GenBank/DDBJ databases">
        <authorList>
            <person name="Ou C."/>
        </authorList>
    </citation>
    <scope>NUCLEOTIDE SEQUENCE [LARGE SCALE GENOMIC DNA]</scope>
    <source>
        <strain evidence="7">S2</strain>
        <tissue evidence="7">Leaf</tissue>
    </source>
</reference>
<accession>A0A5N5HTX0</accession>
<proteinExistence type="inferred from homology"/>
<dbReference type="OrthoDB" id="9948461at2759"/>
<evidence type="ECO:0000256" key="3">
    <source>
        <dbReference type="ARBA" id="ARBA00022679"/>
    </source>
</evidence>
<organism evidence="7 8">
    <name type="scientific">Pyrus ussuriensis x Pyrus communis</name>
    <dbReference type="NCBI Taxonomy" id="2448454"/>
    <lineage>
        <taxon>Eukaryota</taxon>
        <taxon>Viridiplantae</taxon>
        <taxon>Streptophyta</taxon>
        <taxon>Embryophyta</taxon>
        <taxon>Tracheophyta</taxon>
        <taxon>Spermatophyta</taxon>
        <taxon>Magnoliopsida</taxon>
        <taxon>eudicotyledons</taxon>
        <taxon>Gunneridae</taxon>
        <taxon>Pentapetalae</taxon>
        <taxon>rosids</taxon>
        <taxon>fabids</taxon>
        <taxon>Rosales</taxon>
        <taxon>Rosaceae</taxon>
        <taxon>Amygdaloideae</taxon>
        <taxon>Maleae</taxon>
        <taxon>Pyrus</taxon>
    </lineage>
</organism>
<protein>
    <submittedName>
        <fullName evidence="7">Uncharacterized protein</fullName>
    </submittedName>
</protein>
<evidence type="ECO:0000256" key="5">
    <source>
        <dbReference type="ARBA" id="ARBA00022777"/>
    </source>
</evidence>
<comment type="caution">
    <text evidence="7">The sequence shown here is derived from an EMBL/GenBank/DDBJ whole genome shotgun (WGS) entry which is preliminary data.</text>
</comment>
<keyword evidence="4" id="KW-0547">Nucleotide-binding</keyword>
<keyword evidence="3" id="KW-0808">Transferase</keyword>
<evidence type="ECO:0000256" key="2">
    <source>
        <dbReference type="ARBA" id="ARBA00022527"/>
    </source>
</evidence>
<dbReference type="Gene3D" id="1.10.510.10">
    <property type="entry name" value="Transferase(Phosphotransferase) domain 1"/>
    <property type="match status" value="1"/>
</dbReference>
<dbReference type="GO" id="GO:0005524">
    <property type="term" value="F:ATP binding"/>
    <property type="evidence" value="ECO:0007669"/>
    <property type="project" value="UniProtKB-KW"/>
</dbReference>
<gene>
    <name evidence="7" type="ORF">D8674_008844</name>
</gene>
<keyword evidence="5" id="KW-0418">Kinase</keyword>
<dbReference type="Proteomes" id="UP000327157">
    <property type="component" value="Chromosome 12"/>
</dbReference>
<dbReference type="SUPFAM" id="SSF56112">
    <property type="entry name" value="Protein kinase-like (PK-like)"/>
    <property type="match status" value="1"/>
</dbReference>
<evidence type="ECO:0000313" key="8">
    <source>
        <dbReference type="Proteomes" id="UP000327157"/>
    </source>
</evidence>
<sequence length="228" mass="26012">MNVHLILGSLSADHPWLQSAKKAPNVSLGETVRSRLKHFSVMNKLKKCAQGSFFQRSISAFDDGGSWWNTRGEFKHMDINHGKTNIDELRVGLHKLGHQILDGDLHIMMEADVHTHLGLISRLKYVETEQGVAQAIIRSVVDFKRDPWPLVSDNAKDLVKKTLNTDPKRRLTAPEVLPPNVSLGETVRSRLKHFSLMNKLKKCAQCSFFQRSMENILLNCFFLFSFYL</sequence>
<evidence type="ECO:0000256" key="4">
    <source>
        <dbReference type="ARBA" id="ARBA00022741"/>
    </source>
</evidence>
<keyword evidence="2" id="KW-0723">Serine/threonine-protein kinase</keyword>